<keyword evidence="2" id="KW-1133">Transmembrane helix</keyword>
<feature type="transmembrane region" description="Helical" evidence="2">
    <location>
        <begin position="138"/>
        <end position="161"/>
    </location>
</feature>
<proteinExistence type="predicted"/>
<dbReference type="CDD" id="cd00060">
    <property type="entry name" value="FHA"/>
    <property type="match status" value="1"/>
</dbReference>
<name>A0A6M2BVR2_9GAMM</name>
<dbReference type="InterPro" id="IPR008984">
    <property type="entry name" value="SMAD_FHA_dom_sf"/>
</dbReference>
<dbReference type="RefSeq" id="WP_166258750.1">
    <property type="nucleotide sequence ID" value="NZ_JAAMOW010000007.1"/>
</dbReference>
<gene>
    <name evidence="3" type="ORF">G7Y85_14830</name>
</gene>
<dbReference type="Gene3D" id="3.90.10.10">
    <property type="entry name" value="Cytochrome C3"/>
    <property type="match status" value="3"/>
</dbReference>
<keyword evidence="1" id="KW-0732">Signal</keyword>
<dbReference type="PANTHER" id="PTHR35038:SF6">
    <property type="entry name" value="SURFACE LOCALIZED DECAHEME CYTOCHROME C LIPOPROTEIN"/>
    <property type="match status" value="1"/>
</dbReference>
<reference evidence="3 4" key="1">
    <citation type="journal article" date="2014" name="Int. J. Syst. Evol. Microbiol.">
        <title>Solimonas terrae sp. nov., isolated from soil.</title>
        <authorList>
            <person name="Kim S.J."/>
            <person name="Moon J.Y."/>
            <person name="Weon H.Y."/>
            <person name="Ahn J.H."/>
            <person name="Chen W.M."/>
            <person name="Kwon S.W."/>
        </authorList>
    </citation>
    <scope>NUCLEOTIDE SEQUENCE [LARGE SCALE GENOMIC DNA]</scope>
    <source>
        <strain evidence="3 4">KIS83-12</strain>
    </source>
</reference>
<dbReference type="CDD" id="cd08168">
    <property type="entry name" value="Cytochrom_C3"/>
    <property type="match status" value="1"/>
</dbReference>
<comment type="caution">
    <text evidence="3">The sequence shown here is derived from an EMBL/GenBank/DDBJ whole genome shotgun (WGS) entry which is preliminary data.</text>
</comment>
<evidence type="ECO:0000313" key="4">
    <source>
        <dbReference type="Proteomes" id="UP000472676"/>
    </source>
</evidence>
<organism evidence="3 4">
    <name type="scientific">Solimonas terrae</name>
    <dbReference type="NCBI Taxonomy" id="1396819"/>
    <lineage>
        <taxon>Bacteria</taxon>
        <taxon>Pseudomonadati</taxon>
        <taxon>Pseudomonadota</taxon>
        <taxon>Gammaproteobacteria</taxon>
        <taxon>Nevskiales</taxon>
        <taxon>Nevskiaceae</taxon>
        <taxon>Solimonas</taxon>
    </lineage>
</organism>
<accession>A0A6M2BVR2</accession>
<dbReference type="Proteomes" id="UP000472676">
    <property type="component" value="Unassembled WGS sequence"/>
</dbReference>
<dbReference type="InterPro" id="IPR036280">
    <property type="entry name" value="Multihaem_cyt_sf"/>
</dbReference>
<sequence length="551" mass="60202">MRILIRELHAAADQTVALGRLVDTGLLRIGRGSDQDIELNDLQLGLAHAELSRVANGYLLRARGRPELRVNERMVAEALLGPGDVVDCGRYRLTLGSGTSDAELTIDIEERLSAKSARSERLDALRARLTPQMPMRTIGWSAFLLVLVACLLSPLLLRYALHTSPHTKLPVPTDAAWMPSPLTPAHAFLGKDCGACHRQAFIKVNDETCRQCHVQTAADHMRNAHHDLPAATGLACSDCHRMHESPQQAAVHDNSVCMSCHGSATAAATGSPAAPSFTSQHPAFRPQVARFDDRTASFDWIEVSQNDAQALHDDNSLKFPHDLHLASAGIRSPDGMRRLECSNCHEPDEQGRAFKPVSMEKHCSQCHRLDFDPDFPDRTLTHGASEQVVAEIRGFYAHEALSGDRRNAGAPRPTRAWADQRATQVIDEVFTQRTCKVCHAVEPTGDIAMPWRVAPVTPPAGKRLAHATAFDHTAHRGESCESCHAASQSHTSNELMLPSLSRCQTCHGDPGSGAIIQSTCLDCHRYHPGGGDDPLAQRTRKLLTAREAQQP</sequence>
<keyword evidence="2" id="KW-0472">Membrane</keyword>
<dbReference type="InterPro" id="IPR051829">
    <property type="entry name" value="Multiheme_Cytochr_ET"/>
</dbReference>
<keyword evidence="4" id="KW-1185">Reference proteome</keyword>
<dbReference type="AlphaFoldDB" id="A0A6M2BVR2"/>
<dbReference type="Gene3D" id="2.60.200.20">
    <property type="match status" value="1"/>
</dbReference>
<evidence type="ECO:0000256" key="2">
    <source>
        <dbReference type="SAM" id="Phobius"/>
    </source>
</evidence>
<evidence type="ECO:0000256" key="1">
    <source>
        <dbReference type="ARBA" id="ARBA00022729"/>
    </source>
</evidence>
<dbReference type="EMBL" id="JAAMOW010000007">
    <property type="protein sequence ID" value="NGY06047.1"/>
    <property type="molecule type" value="Genomic_DNA"/>
</dbReference>
<dbReference type="SUPFAM" id="SSF48695">
    <property type="entry name" value="Multiheme cytochromes"/>
    <property type="match status" value="1"/>
</dbReference>
<protein>
    <submittedName>
        <fullName evidence="3">Uncharacterized protein</fullName>
    </submittedName>
</protein>
<dbReference type="GO" id="GO:0016491">
    <property type="term" value="F:oxidoreductase activity"/>
    <property type="evidence" value="ECO:0007669"/>
    <property type="project" value="TreeGrafter"/>
</dbReference>
<dbReference type="SUPFAM" id="SSF49879">
    <property type="entry name" value="SMAD/FHA domain"/>
    <property type="match status" value="1"/>
</dbReference>
<evidence type="ECO:0000313" key="3">
    <source>
        <dbReference type="EMBL" id="NGY06047.1"/>
    </source>
</evidence>
<keyword evidence="2" id="KW-0812">Transmembrane</keyword>
<dbReference type="PANTHER" id="PTHR35038">
    <property type="entry name" value="DISSIMILATORY SULFITE REDUCTASE SIRA"/>
    <property type="match status" value="1"/>
</dbReference>